<accession>A0ACC5T1Z1</accession>
<sequence length="84" mass="9138">MSVLALAFFSDLQVTLRGRLPTTGRLLLAAASVEPQPAVPRGKPHLLRDAGLVIHDAGLDAVRADAGWRERAGRDAVYRSHWLL</sequence>
<reference evidence="1" key="1">
    <citation type="submission" date="2021-03" db="EMBL/GenBank/DDBJ databases">
        <title>Genomic Encyclopedia of Type Strains, Phase IV (KMG-IV): sequencing the most valuable type-strain genomes for metagenomic binning, comparative biology and taxonomic classification.</title>
        <authorList>
            <person name="Goeker M."/>
        </authorList>
    </citation>
    <scope>NUCLEOTIDE SEQUENCE</scope>
    <source>
        <strain evidence="1">DSM 18131</strain>
    </source>
</reference>
<comment type="caution">
    <text evidence="1">The sequence shown here is derived from an EMBL/GenBank/DDBJ whole genome shotgun (WGS) entry which is preliminary data.</text>
</comment>
<protein>
    <submittedName>
        <fullName evidence="1">Uncharacterized protein</fullName>
    </submittedName>
</protein>
<dbReference type="EMBL" id="JAGGJR010000009">
    <property type="protein sequence ID" value="MBP1875130.1"/>
    <property type="molecule type" value="Genomic_DNA"/>
</dbReference>
<gene>
    <name evidence="1" type="ORF">J2Z19_004863</name>
</gene>
<dbReference type="Proteomes" id="UP000823773">
    <property type="component" value="Unassembled WGS sequence"/>
</dbReference>
<evidence type="ECO:0000313" key="1">
    <source>
        <dbReference type="EMBL" id="MBP1875130.1"/>
    </source>
</evidence>
<name>A0ACC5T1Z1_ENSAD</name>
<keyword evidence="2" id="KW-1185">Reference proteome</keyword>
<proteinExistence type="predicted"/>
<organism evidence="1 2">
    <name type="scientific">Ensifer adhaerens</name>
    <name type="common">Sinorhizobium morelense</name>
    <dbReference type="NCBI Taxonomy" id="106592"/>
    <lineage>
        <taxon>Bacteria</taxon>
        <taxon>Pseudomonadati</taxon>
        <taxon>Pseudomonadota</taxon>
        <taxon>Alphaproteobacteria</taxon>
        <taxon>Hyphomicrobiales</taxon>
        <taxon>Rhizobiaceae</taxon>
        <taxon>Sinorhizobium/Ensifer group</taxon>
        <taxon>Ensifer</taxon>
    </lineage>
</organism>
<evidence type="ECO:0000313" key="2">
    <source>
        <dbReference type="Proteomes" id="UP000823773"/>
    </source>
</evidence>